<evidence type="ECO:0000313" key="2">
    <source>
        <dbReference type="EMBL" id="URE25841.1"/>
    </source>
</evidence>
<name>A0A9E7H1L4_9LILI</name>
<organism evidence="2 3">
    <name type="scientific">Musa troglodytarum</name>
    <name type="common">fe'i banana</name>
    <dbReference type="NCBI Taxonomy" id="320322"/>
    <lineage>
        <taxon>Eukaryota</taxon>
        <taxon>Viridiplantae</taxon>
        <taxon>Streptophyta</taxon>
        <taxon>Embryophyta</taxon>
        <taxon>Tracheophyta</taxon>
        <taxon>Spermatophyta</taxon>
        <taxon>Magnoliopsida</taxon>
        <taxon>Liliopsida</taxon>
        <taxon>Zingiberales</taxon>
        <taxon>Musaceae</taxon>
        <taxon>Musa</taxon>
    </lineage>
</organism>
<keyword evidence="3" id="KW-1185">Reference proteome</keyword>
<reference evidence="2" key="1">
    <citation type="submission" date="2022-05" db="EMBL/GenBank/DDBJ databases">
        <title>The Musa troglodytarum L. genome provides insights into the mechanism of non-climacteric behaviour and enrichment of carotenoids.</title>
        <authorList>
            <person name="Wang J."/>
        </authorList>
    </citation>
    <scope>NUCLEOTIDE SEQUENCE</scope>
    <source>
        <tissue evidence="2">Leaf</tissue>
    </source>
</reference>
<dbReference type="AlphaFoldDB" id="A0A9E7H1L4"/>
<proteinExistence type="predicted"/>
<feature type="region of interest" description="Disordered" evidence="1">
    <location>
        <begin position="29"/>
        <end position="51"/>
    </location>
</feature>
<protein>
    <submittedName>
        <fullName evidence="2">Uncharacterized protein</fullName>
    </submittedName>
</protein>
<feature type="compositionally biased region" description="Basic and acidic residues" evidence="1">
    <location>
        <begin position="29"/>
        <end position="41"/>
    </location>
</feature>
<dbReference type="Proteomes" id="UP001055439">
    <property type="component" value="Chromosome 8"/>
</dbReference>
<sequence>GEEQEGEDERQREDEGEGRLCELRVEKGEECGGDGKPRGLEQRPQAARDGLEDCRGVRDGCLGKEEGG</sequence>
<accession>A0A9E7H1L4</accession>
<evidence type="ECO:0000256" key="1">
    <source>
        <dbReference type="SAM" id="MobiDB-lite"/>
    </source>
</evidence>
<gene>
    <name evidence="2" type="ORF">MUK42_37153</name>
</gene>
<feature type="non-terminal residue" evidence="2">
    <location>
        <position position="1"/>
    </location>
</feature>
<dbReference type="EMBL" id="CP097510">
    <property type="protein sequence ID" value="URE25841.1"/>
    <property type="molecule type" value="Genomic_DNA"/>
</dbReference>
<evidence type="ECO:0000313" key="3">
    <source>
        <dbReference type="Proteomes" id="UP001055439"/>
    </source>
</evidence>